<protein>
    <recommendedName>
        <fullName evidence="4">Right handed beta helix domain-containing protein</fullName>
    </recommendedName>
</protein>
<reference evidence="2 3" key="1">
    <citation type="journal article" date="2018" name="Sci. Rep.">
        <title>Comparative analysis of the Pocillopora damicornis genome highlights role of immune system in coral evolution.</title>
        <authorList>
            <person name="Cunning R."/>
            <person name="Bay R.A."/>
            <person name="Gillette P."/>
            <person name="Baker A.C."/>
            <person name="Traylor-Knowles N."/>
        </authorList>
    </citation>
    <scope>NUCLEOTIDE SEQUENCE [LARGE SCALE GENOMIC DNA]</scope>
    <source>
        <strain evidence="2">RSMAS</strain>
        <tissue evidence="2">Whole animal</tissue>
    </source>
</reference>
<dbReference type="PANTHER" id="PTHR11319:SF35">
    <property type="entry name" value="OUTER MEMBRANE PROTEIN PMPC-RELATED"/>
    <property type="match status" value="1"/>
</dbReference>
<feature type="transmembrane region" description="Helical" evidence="1">
    <location>
        <begin position="662"/>
        <end position="684"/>
    </location>
</feature>
<evidence type="ECO:0008006" key="4">
    <source>
        <dbReference type="Google" id="ProtNLM"/>
    </source>
</evidence>
<keyword evidence="1" id="KW-1133">Transmembrane helix</keyword>
<feature type="transmembrane region" description="Helical" evidence="1">
    <location>
        <begin position="778"/>
        <end position="797"/>
    </location>
</feature>
<dbReference type="PANTHER" id="PTHR11319">
    <property type="entry name" value="G PROTEIN-COUPLED RECEPTOR-RELATED"/>
    <property type="match status" value="1"/>
</dbReference>
<dbReference type="AlphaFoldDB" id="A0A3M6UCB3"/>
<sequence>MKITVAGALRVITTQGKTNVTISRCIFEDTAVRARQGIFVQILAGNGNAGMAMISDSLIVSNIKKKKALLISPKYCIKMVNVTLMSFKIGLHIGSSKPKNCSFPIDVLIENCTFVDNIYDTILTFYDPTSVKLFIRNTRFISSNHTVEVFQKKKNYAISLTIPLLENITSTKAVIELENNVFHYRPPSYFSLLFEGEKNVTIRRSHFRNCISAYGRQWINKKSGYFYQKITGAIAVLFSPDKPQRLGCMNSHMSQEVHPSWTNNSRILFEDTNFEDNFGVAVGAVYISNGFATFRRCIFRNNFGIQRAGHVYCAYGTGRIYLVDCSFFRTKKNVTIGNMAASKTGTFIYSESAGSLKLVNTSMMSTVTNRSTYPILDIASGGFVDIDQNSEIKCSEGQKLLLENNTHLQYTEKNKSACILNVTSLRYSCRSCSPGYYSLERGTSRGLLVANHVKCLPCPFGAICIENNIAAKPNFWGYLKSTHSQSLEFLACPEDYCPSIATKYYNSCQGNRVGTLCGQCAKGFTETLFSTECRNSTKCGNYTVWIVTMALTITLALYLLIKPPILITLRNQIFWFINSKQNQEEDNLNTFDDGEHTDGGYLKITFYFYQAAETVMVGSMDELIGKIPFIHFVISVYNFHVQSVNESLGCPFAGLSAVTKELLLSSTVFMTMANVFLIYGVHYVVNVVMGKEKPSLIHYMAVVMEVLLLGYESLAETALRLMNCVSIGSGKWLFIDANVPCMQWWQYLLLAYIAIFLIPFIIVLYYGSYKLQRSSTTGAEFIAACMIPLPFLIYWFIKKLLKRPRQESTRVQIVNPDILEILHGPFRPPSGNDEGTLYWESVLIGRRFILLVFKVFIADMMLRMVSMATACLLITIHHISRNPYHSPLANKAETCSLAALTVMSIINLAKATLISFGITISGPGKSYMAALEWLEVSFLAFAPALVSLLVAFAVLSQLVRLLRFLTSRLRYCFSIFCSCTLDRDQERRPLLHVADQR</sequence>
<keyword evidence="3" id="KW-1185">Reference proteome</keyword>
<dbReference type="EMBL" id="RCHS01001806">
    <property type="protein sequence ID" value="RMX51337.1"/>
    <property type="molecule type" value="Genomic_DNA"/>
</dbReference>
<feature type="transmembrane region" description="Helical" evidence="1">
    <location>
        <begin position="938"/>
        <end position="959"/>
    </location>
</feature>
<feature type="transmembrane region" description="Helical" evidence="1">
    <location>
        <begin position="744"/>
        <end position="766"/>
    </location>
</feature>
<proteinExistence type="predicted"/>
<keyword evidence="1" id="KW-0812">Transmembrane</keyword>
<feature type="transmembrane region" description="Helical" evidence="1">
    <location>
        <begin position="897"/>
        <end position="918"/>
    </location>
</feature>
<dbReference type="InterPro" id="IPR011050">
    <property type="entry name" value="Pectin_lyase_fold/virulence"/>
</dbReference>
<feature type="transmembrane region" description="Helical" evidence="1">
    <location>
        <begin position="848"/>
        <end position="876"/>
    </location>
</feature>
<keyword evidence="1" id="KW-0472">Membrane</keyword>
<comment type="caution">
    <text evidence="2">The sequence shown here is derived from an EMBL/GenBank/DDBJ whole genome shotgun (WGS) entry which is preliminary data.</text>
</comment>
<dbReference type="OrthoDB" id="5956805at2759"/>
<dbReference type="SUPFAM" id="SSF51126">
    <property type="entry name" value="Pectin lyase-like"/>
    <property type="match status" value="1"/>
</dbReference>
<accession>A0A3M6UCB3</accession>
<name>A0A3M6UCB3_POCDA</name>
<gene>
    <name evidence="2" type="ORF">pdam_00021899</name>
</gene>
<organism evidence="2 3">
    <name type="scientific">Pocillopora damicornis</name>
    <name type="common">Cauliflower coral</name>
    <name type="synonym">Millepora damicornis</name>
    <dbReference type="NCBI Taxonomy" id="46731"/>
    <lineage>
        <taxon>Eukaryota</taxon>
        <taxon>Metazoa</taxon>
        <taxon>Cnidaria</taxon>
        <taxon>Anthozoa</taxon>
        <taxon>Hexacorallia</taxon>
        <taxon>Scleractinia</taxon>
        <taxon>Astrocoeniina</taxon>
        <taxon>Pocilloporidae</taxon>
        <taxon>Pocillopora</taxon>
    </lineage>
</organism>
<evidence type="ECO:0000313" key="2">
    <source>
        <dbReference type="EMBL" id="RMX51337.1"/>
    </source>
</evidence>
<feature type="transmembrane region" description="Helical" evidence="1">
    <location>
        <begin position="542"/>
        <end position="561"/>
    </location>
</feature>
<dbReference type="Proteomes" id="UP000275408">
    <property type="component" value="Unassembled WGS sequence"/>
</dbReference>
<evidence type="ECO:0000256" key="1">
    <source>
        <dbReference type="SAM" id="Phobius"/>
    </source>
</evidence>
<evidence type="ECO:0000313" key="3">
    <source>
        <dbReference type="Proteomes" id="UP000275408"/>
    </source>
</evidence>